<dbReference type="CDD" id="cd00093">
    <property type="entry name" value="HTH_XRE"/>
    <property type="match status" value="1"/>
</dbReference>
<protein>
    <recommendedName>
        <fullName evidence="2">HTH cro/C1-type domain-containing protein</fullName>
    </recommendedName>
</protein>
<proteinExistence type="predicted"/>
<dbReference type="AlphaFoldDB" id="A0A9P1JEN9"/>
<dbReference type="Proteomes" id="UP000006562">
    <property type="component" value="Chromosome"/>
</dbReference>
<evidence type="ECO:0000256" key="1">
    <source>
        <dbReference type="ARBA" id="ARBA00023125"/>
    </source>
</evidence>
<organism evidence="3 4">
    <name type="scientific">Bacillus amyloliquefaciens (strain ATCC 23350 / DSM 7 / BCRC 11601 / CCUG 28519 / NBRC 15535 / NRRL B-14393 / F)</name>
    <dbReference type="NCBI Taxonomy" id="692420"/>
    <lineage>
        <taxon>Bacteria</taxon>
        <taxon>Bacillati</taxon>
        <taxon>Bacillota</taxon>
        <taxon>Bacilli</taxon>
        <taxon>Bacillales</taxon>
        <taxon>Bacillaceae</taxon>
        <taxon>Bacillus</taxon>
        <taxon>Bacillus amyloliquefaciens group</taxon>
    </lineage>
</organism>
<evidence type="ECO:0000259" key="2">
    <source>
        <dbReference type="PROSITE" id="PS50943"/>
    </source>
</evidence>
<dbReference type="SMART" id="SM00530">
    <property type="entry name" value="HTH_XRE"/>
    <property type="match status" value="1"/>
</dbReference>
<dbReference type="InterPro" id="IPR001387">
    <property type="entry name" value="Cro/C1-type_HTH"/>
</dbReference>
<reference evidence="3 4" key="1">
    <citation type="journal article" date="2011" name="Int. J. Syst. Evol. Microbiol.">
        <title>Relationship of Bacillus amyloliquefaciens clades associated with strains DSM 7T and FZB42T: a proposal for Bacillus amyloliquefaciens subsp. amyloliquefaciens subsp. nov. and Bacillus amyloliquefaciens subsp. plantarum subsp. nov. based on complete genome sequence comparisons.</title>
        <authorList>
            <person name="Borriss R."/>
            <person name="Chen X.H."/>
            <person name="Rueckert C."/>
            <person name="Blom J."/>
            <person name="Becker A."/>
            <person name="Baumgarth B."/>
            <person name="Fan B."/>
            <person name="Pukall R."/>
            <person name="Schumann P."/>
            <person name="Sproer C."/>
            <person name="Junge H."/>
            <person name="Vater J."/>
            <person name="Puhler A."/>
            <person name="Klenk H.P."/>
        </authorList>
    </citation>
    <scope>NUCLEOTIDE SEQUENCE [LARGE SCALE GENOMIC DNA]</scope>
    <source>
        <strain evidence="4">DSM 7</strain>
    </source>
</reference>
<reference evidence="4" key="2">
    <citation type="journal article" date="2011" name="J. Biotechnol.">
        <title>Genome sequence of B. amyloliquefaciens type strain DSM7(T) reveals differences to plant-associated B. amyloliquefaciens FZB42.</title>
        <authorList>
            <person name="Ruckert C."/>
            <person name="Blom J."/>
            <person name="Chen X."/>
            <person name="Reva O."/>
            <person name="Borriss R."/>
        </authorList>
    </citation>
    <scope>NUCLEOTIDE SEQUENCE [LARGE SCALE GENOMIC DNA]</scope>
    <source>
        <strain evidence="4">DSM 7</strain>
    </source>
</reference>
<dbReference type="Pfam" id="PF01381">
    <property type="entry name" value="HTH_3"/>
    <property type="match status" value="1"/>
</dbReference>
<evidence type="ECO:0000313" key="4">
    <source>
        <dbReference type="Proteomes" id="UP000006562"/>
    </source>
</evidence>
<dbReference type="GO" id="GO:0003677">
    <property type="term" value="F:DNA binding"/>
    <property type="evidence" value="ECO:0007669"/>
    <property type="project" value="UniProtKB-KW"/>
</dbReference>
<dbReference type="RefSeq" id="WP_013351190.1">
    <property type="nucleotide sequence ID" value="NC_014551.1"/>
</dbReference>
<accession>A0A9P1JEN9</accession>
<dbReference type="PANTHER" id="PTHR46558">
    <property type="entry name" value="TRACRIPTIONAL REGULATORY PROTEIN-RELATED-RELATED"/>
    <property type="match status" value="1"/>
</dbReference>
<evidence type="ECO:0000313" key="3">
    <source>
        <dbReference type="EMBL" id="CBI41670.1"/>
    </source>
</evidence>
<dbReference type="InterPro" id="IPR010982">
    <property type="entry name" value="Lambda_DNA-bd_dom_sf"/>
</dbReference>
<keyword evidence="1" id="KW-0238">DNA-binding</keyword>
<sequence>MNFSFRLKELRVGRKLNQQEVADNLGIARTTYASYEQGKREPDHETLVKIADFFDVSIDFLLRGEDHYRDKARELRKHNDVRFAAVDGREFSDSEKEEILADALRRIDGIEKIIEERFKKKNEDKN</sequence>
<dbReference type="PANTHER" id="PTHR46558:SF14">
    <property type="entry name" value="HTH-TYPE TRANSCRIPTIONAL REGULATOR ANSR"/>
    <property type="match status" value="1"/>
</dbReference>
<feature type="domain" description="HTH cro/C1-type" evidence="2">
    <location>
        <begin position="7"/>
        <end position="61"/>
    </location>
</feature>
<keyword evidence="4" id="KW-1185">Reference proteome</keyword>
<dbReference type="Gene3D" id="1.10.260.40">
    <property type="entry name" value="lambda repressor-like DNA-binding domains"/>
    <property type="match status" value="1"/>
</dbReference>
<name>A0A9P1JEN9_BACAS</name>
<dbReference type="KEGG" id="bao:BAMF_0544"/>
<gene>
    <name evidence="3" type="primary">yqaE</name>
    <name evidence="3" type="ordered locus">BAMF_0544</name>
</gene>
<dbReference type="SUPFAM" id="SSF47413">
    <property type="entry name" value="lambda repressor-like DNA-binding domains"/>
    <property type="match status" value="1"/>
</dbReference>
<dbReference type="PROSITE" id="PS50943">
    <property type="entry name" value="HTH_CROC1"/>
    <property type="match status" value="1"/>
</dbReference>
<dbReference type="EMBL" id="FN597644">
    <property type="protein sequence ID" value="CBI41670.1"/>
    <property type="molecule type" value="Genomic_DNA"/>
</dbReference>